<evidence type="ECO:0000256" key="3">
    <source>
        <dbReference type="ARBA" id="ARBA00004763"/>
    </source>
</evidence>
<dbReference type="EMBL" id="CP001097">
    <property type="protein sequence ID" value="ACD91017.1"/>
    <property type="molecule type" value="Genomic_DNA"/>
</dbReference>
<dbReference type="AlphaFoldDB" id="B3EFQ5"/>
<dbReference type="STRING" id="290315.Clim_1985"/>
<evidence type="ECO:0000256" key="4">
    <source>
        <dbReference type="ARBA" id="ARBA00012458"/>
    </source>
</evidence>
<dbReference type="InterPro" id="IPR006390">
    <property type="entry name" value="DHP_synth_dom"/>
</dbReference>
<dbReference type="OrthoDB" id="9811744at2"/>
<dbReference type="PROSITE" id="PS50972">
    <property type="entry name" value="PTERIN_BINDING"/>
    <property type="match status" value="1"/>
</dbReference>
<dbReference type="InterPro" id="IPR000489">
    <property type="entry name" value="Pterin-binding_dom"/>
</dbReference>
<protein>
    <recommendedName>
        <fullName evidence="4 9">Dihydropteroate synthase</fullName>
        <shortName evidence="9">DHPS</shortName>
        <ecNumber evidence="4 9">2.5.1.15</ecNumber>
    </recommendedName>
    <alternativeName>
        <fullName evidence="9">Dihydropteroate pyrophosphorylase</fullName>
    </alternativeName>
</protein>
<name>B3EFQ5_CHLL2</name>
<comment type="similarity">
    <text evidence="9">Belongs to the DHPS family.</text>
</comment>
<evidence type="ECO:0000256" key="2">
    <source>
        <dbReference type="ARBA" id="ARBA00001946"/>
    </source>
</evidence>
<dbReference type="UniPathway" id="UPA00077">
    <property type="reaction ID" value="UER00156"/>
</dbReference>
<dbReference type="PROSITE" id="PS00792">
    <property type="entry name" value="DHPS_1"/>
    <property type="match status" value="1"/>
</dbReference>
<evidence type="ECO:0000256" key="6">
    <source>
        <dbReference type="ARBA" id="ARBA00022723"/>
    </source>
</evidence>
<accession>B3EFQ5</accession>
<evidence type="ECO:0000256" key="5">
    <source>
        <dbReference type="ARBA" id="ARBA00022679"/>
    </source>
</evidence>
<evidence type="ECO:0000313" key="12">
    <source>
        <dbReference type="Proteomes" id="UP000008841"/>
    </source>
</evidence>
<evidence type="ECO:0000256" key="7">
    <source>
        <dbReference type="ARBA" id="ARBA00022842"/>
    </source>
</evidence>
<evidence type="ECO:0000256" key="8">
    <source>
        <dbReference type="ARBA" id="ARBA00022909"/>
    </source>
</evidence>
<keyword evidence="8 9" id="KW-0289">Folate biosynthesis</keyword>
<organism evidence="11 12">
    <name type="scientific">Chlorobium limicola (strain DSM 245 / NBRC 103803 / 6330)</name>
    <dbReference type="NCBI Taxonomy" id="290315"/>
    <lineage>
        <taxon>Bacteria</taxon>
        <taxon>Pseudomonadati</taxon>
        <taxon>Chlorobiota</taxon>
        <taxon>Chlorobiia</taxon>
        <taxon>Chlorobiales</taxon>
        <taxon>Chlorobiaceae</taxon>
        <taxon>Chlorobium/Pelodictyon group</taxon>
        <taxon>Chlorobium</taxon>
    </lineage>
</organism>
<comment type="function">
    <text evidence="9">Catalyzes the condensation of para-aminobenzoate (pABA) with 6-hydroxymethyl-7,8-dihydropterin diphosphate (DHPt-PP) to form 7,8-dihydropteroate (H2Pte), the immediate precursor of folate derivatives.</text>
</comment>
<evidence type="ECO:0000256" key="1">
    <source>
        <dbReference type="ARBA" id="ARBA00000012"/>
    </source>
</evidence>
<dbReference type="NCBIfam" id="TIGR01496">
    <property type="entry name" value="DHPS"/>
    <property type="match status" value="1"/>
</dbReference>
<gene>
    <name evidence="11" type="ordered locus">Clim_1985</name>
</gene>
<dbReference type="PROSITE" id="PS00793">
    <property type="entry name" value="DHPS_2"/>
    <property type="match status" value="1"/>
</dbReference>
<dbReference type="SUPFAM" id="SSF51717">
    <property type="entry name" value="Dihydropteroate synthetase-like"/>
    <property type="match status" value="1"/>
</dbReference>
<dbReference type="InterPro" id="IPR045031">
    <property type="entry name" value="DHP_synth-like"/>
</dbReference>
<comment type="pathway">
    <text evidence="3 9">Cofactor biosynthesis; tetrahydrofolate biosynthesis; 7,8-dihydrofolate from 2-amino-4-hydroxy-6-hydroxymethyl-7,8-dihydropteridine diphosphate and 4-aminobenzoate: step 1/2.</text>
</comment>
<dbReference type="EC" id="2.5.1.15" evidence="4 9"/>
<dbReference type="eggNOG" id="COG0294">
    <property type="taxonomic scope" value="Bacteria"/>
</dbReference>
<dbReference type="GO" id="GO:0004156">
    <property type="term" value="F:dihydropteroate synthase activity"/>
    <property type="evidence" value="ECO:0007669"/>
    <property type="project" value="UniProtKB-EC"/>
</dbReference>
<dbReference type="RefSeq" id="WP_012466886.1">
    <property type="nucleotide sequence ID" value="NC_010803.1"/>
</dbReference>
<keyword evidence="5 9" id="KW-0808">Transferase</keyword>
<evidence type="ECO:0000313" key="11">
    <source>
        <dbReference type="EMBL" id="ACD91017.1"/>
    </source>
</evidence>
<sequence length="301" mass="32229">MNRTTDGHYLLNCSGRLLDLRSSAAVMGIVNLTPDSFSDGGMFQEPGGRADLSRAVEYALSMVRDGALIIDIGGESTRPGASRVSADEEIRRTIPFISLLRKKSEVLISIDTYKSEVAEAALDAGAQIVNDISGFTFDRNLPSICRKYHAAAILMHTPITPDSMKWSTQTHSAGSDVTGTVTKFLQKAVASAEHAGIDDIIIDPGFGFGKSVNENFRLLGSISQLLELERPLLAGVSRKSFLGHAIRKNGEPEPPPAARYDATAAAQTIALMHGAAIIRTHDVRAAFHAVSIVSAMKRAIA</sequence>
<dbReference type="PANTHER" id="PTHR20941:SF1">
    <property type="entry name" value="FOLIC ACID SYNTHESIS PROTEIN FOL1"/>
    <property type="match status" value="1"/>
</dbReference>
<dbReference type="InterPro" id="IPR011005">
    <property type="entry name" value="Dihydropteroate_synth-like_sf"/>
</dbReference>
<dbReference type="Gene3D" id="3.20.20.20">
    <property type="entry name" value="Dihydropteroate synthase-like"/>
    <property type="match status" value="1"/>
</dbReference>
<evidence type="ECO:0000259" key="10">
    <source>
        <dbReference type="PROSITE" id="PS50972"/>
    </source>
</evidence>
<dbReference type="GO" id="GO:0046654">
    <property type="term" value="P:tetrahydrofolate biosynthetic process"/>
    <property type="evidence" value="ECO:0007669"/>
    <property type="project" value="UniProtKB-UniPathway"/>
</dbReference>
<reference evidence="11 12" key="1">
    <citation type="submission" date="2008-05" db="EMBL/GenBank/DDBJ databases">
        <title>Complete sequence of Chlorobium limicola DSM 245.</title>
        <authorList>
            <consortium name="US DOE Joint Genome Institute"/>
            <person name="Lucas S."/>
            <person name="Copeland A."/>
            <person name="Lapidus A."/>
            <person name="Glavina del Rio T."/>
            <person name="Dalin E."/>
            <person name="Tice H."/>
            <person name="Bruce D."/>
            <person name="Goodwin L."/>
            <person name="Pitluck S."/>
            <person name="Schmutz J."/>
            <person name="Larimer F."/>
            <person name="Land M."/>
            <person name="Hauser L."/>
            <person name="Kyrpides N."/>
            <person name="Ovchinnikova G."/>
            <person name="Zhao F."/>
            <person name="Li T."/>
            <person name="Liu Z."/>
            <person name="Overmann J."/>
            <person name="Bryant D.A."/>
            <person name="Richardson P."/>
        </authorList>
    </citation>
    <scope>NUCLEOTIDE SEQUENCE [LARGE SCALE GENOMIC DNA]</scope>
    <source>
        <strain evidence="12">DSM 245 / NBRC 103803 / 6330</strain>
    </source>
</reference>
<comment type="catalytic activity">
    <reaction evidence="1">
        <text>(7,8-dihydropterin-6-yl)methyl diphosphate + 4-aminobenzoate = 7,8-dihydropteroate + diphosphate</text>
        <dbReference type="Rhea" id="RHEA:19949"/>
        <dbReference type="ChEBI" id="CHEBI:17836"/>
        <dbReference type="ChEBI" id="CHEBI:17839"/>
        <dbReference type="ChEBI" id="CHEBI:33019"/>
        <dbReference type="ChEBI" id="CHEBI:72950"/>
        <dbReference type="EC" id="2.5.1.15"/>
    </reaction>
</comment>
<proteinExistence type="inferred from homology"/>
<dbReference type="CDD" id="cd00739">
    <property type="entry name" value="DHPS"/>
    <property type="match status" value="1"/>
</dbReference>
<dbReference type="Proteomes" id="UP000008841">
    <property type="component" value="Chromosome"/>
</dbReference>
<dbReference type="GO" id="GO:0046872">
    <property type="term" value="F:metal ion binding"/>
    <property type="evidence" value="ECO:0007669"/>
    <property type="project" value="UniProtKB-KW"/>
</dbReference>
<keyword evidence="7 9" id="KW-0460">Magnesium</keyword>
<feature type="domain" description="Pterin-binding" evidence="10">
    <location>
        <begin position="24"/>
        <end position="291"/>
    </location>
</feature>
<keyword evidence="6 9" id="KW-0479">Metal-binding</keyword>
<dbReference type="Pfam" id="PF00809">
    <property type="entry name" value="Pterin_bind"/>
    <property type="match status" value="1"/>
</dbReference>
<dbReference type="HOGENOM" id="CLU_008023_0_2_10"/>
<dbReference type="KEGG" id="cli:Clim_1985"/>
<dbReference type="PANTHER" id="PTHR20941">
    <property type="entry name" value="FOLATE SYNTHESIS PROTEINS"/>
    <property type="match status" value="1"/>
</dbReference>
<dbReference type="GO" id="GO:0005829">
    <property type="term" value="C:cytosol"/>
    <property type="evidence" value="ECO:0007669"/>
    <property type="project" value="TreeGrafter"/>
</dbReference>
<comment type="cofactor">
    <cofactor evidence="2 9">
        <name>Mg(2+)</name>
        <dbReference type="ChEBI" id="CHEBI:18420"/>
    </cofactor>
</comment>
<dbReference type="GO" id="GO:0046656">
    <property type="term" value="P:folic acid biosynthetic process"/>
    <property type="evidence" value="ECO:0007669"/>
    <property type="project" value="UniProtKB-KW"/>
</dbReference>
<evidence type="ECO:0000256" key="9">
    <source>
        <dbReference type="RuleBase" id="RU361205"/>
    </source>
</evidence>